<comment type="similarity">
    <text evidence="3">Belongs to the FNIP family.</text>
</comment>
<dbReference type="PANTHER" id="PTHR21634:SF9">
    <property type="entry name" value="RE13835P"/>
    <property type="match status" value="1"/>
</dbReference>
<evidence type="ECO:0000313" key="9">
    <source>
        <dbReference type="EnsemblMetazoa" id="CLYHEMP002679.1"/>
    </source>
</evidence>
<keyword evidence="4" id="KW-0963">Cytoplasm</keyword>
<dbReference type="EnsemblMetazoa" id="CLYHEMT002679.1">
    <property type="protein sequence ID" value="CLYHEMP002679.1"/>
    <property type="gene ID" value="CLYHEMG002679"/>
</dbReference>
<evidence type="ECO:0000256" key="2">
    <source>
        <dbReference type="ARBA" id="ARBA00004656"/>
    </source>
</evidence>
<evidence type="ECO:0000256" key="6">
    <source>
        <dbReference type="ARBA" id="ARBA00023228"/>
    </source>
</evidence>
<dbReference type="PRINTS" id="PR02073">
    <property type="entry name" value="FOLLICULNIP1"/>
</dbReference>
<comment type="subcellular location">
    <subcellularLocation>
        <location evidence="1">Cytoplasm</location>
    </subcellularLocation>
    <subcellularLocation>
        <location evidence="2">Lysosome membrane</location>
    </subcellularLocation>
</comment>
<feature type="region of interest" description="Disordered" evidence="7">
    <location>
        <begin position="812"/>
        <end position="857"/>
    </location>
</feature>
<accession>A0A7M5V2Z0</accession>
<dbReference type="Pfam" id="PF14636">
    <property type="entry name" value="FNIP_N"/>
    <property type="match status" value="1"/>
</dbReference>
<feature type="compositionally biased region" description="Low complexity" evidence="7">
    <location>
        <begin position="219"/>
        <end position="238"/>
    </location>
</feature>
<dbReference type="PANTHER" id="PTHR21634">
    <property type="entry name" value="RE13835P"/>
    <property type="match status" value="1"/>
</dbReference>
<dbReference type="Pfam" id="PF14638">
    <property type="entry name" value="FNIP_C"/>
    <property type="match status" value="1"/>
</dbReference>
<protein>
    <recommendedName>
        <fullName evidence="8">UDENN FNIP1/2-type domain-containing protein</fullName>
    </recommendedName>
</protein>
<evidence type="ECO:0000256" key="1">
    <source>
        <dbReference type="ARBA" id="ARBA00004496"/>
    </source>
</evidence>
<dbReference type="GO" id="GO:0042030">
    <property type="term" value="F:ATPase inhibitor activity"/>
    <property type="evidence" value="ECO:0007669"/>
    <property type="project" value="TreeGrafter"/>
</dbReference>
<evidence type="ECO:0000256" key="4">
    <source>
        <dbReference type="ARBA" id="ARBA00022490"/>
    </source>
</evidence>
<dbReference type="GO" id="GO:0005765">
    <property type="term" value="C:lysosomal membrane"/>
    <property type="evidence" value="ECO:0007669"/>
    <property type="project" value="UniProtKB-SubCell"/>
</dbReference>
<sequence length="1199" mass="135008">LLARSKINSTIKTPSEDLKIKADKDENLCHQKHGRCLVLQVIYHVNMFSFLFNSRQNKNAQKKEENDWKKDLEDYQRSPNLPVLDPSKIRVLIFKESSAKKTLMFDSDALVMLPTQPNSPICPLSKTKKAKSDPFPSHSSQKYQITKAKQDVKMLGEMIFGSVAMVYKGSILKVHLIRSPPQLLMTKVFALRSRSAGVNFCDSELSSCNSLSRPVDVASTPSLSSSSASMPASPTSDTEINRSFSTPVNMRNKKSSFLNPHNSISLLAAPSWSMSDLDTLSLSSSFLSLNGGSPHDSQAGSFRYRFSRSKKTSLDSPVWRSRTEQSEELRSVYKQQPKIGVGIIFNLWDNAEDNRAFQDFFFSHYTLFEAQLQAFRVKIEKSFYLRQKFLDTAVEALEGFREDVLRLCYTPRIIEPVWLNLTSTVERKQKECASKFFNTFLEIYDMCENKETSYFLSNLMTAVLTHHLSWINTVISCEKNSKKCRLNKHASSTIDILARCHPYNPLWAQICDLYGCLGSPFKLARTVIVGKNIKLVNKILQFLTYFIRCCEVQENFIGAERPKDFSNRQSGSNWNDSLSSSSSAQTNIQNWFERSCSIITSQNVDPFKEFKNYNHLDALDERDEILTPRTSDRNIIEHLKSMNLDTTKCYCVFLQALNKVSDLRSYVNMEDIKKKELNITNDSGKPGLVASKSCMICRTLEKGMFEQFCDKCKLDLQKSSIEVVNTVCLHCVKRLENASKCQNFIENSTCSCGSGSTKDCICNGNMKQTQVCPKKPSFICYCCAPSTYGDLELDIKADTSCGSLTDLDLTPRPRKSSDPIDVVPMSKTNSKFGTMRSSTNSHDSGTELEHSEGFNSCSGDSDSCFTRADSMSSQGVDSDYCSVESEQLASTLIENSLLLMSNKDIGRTEIPDKNICRTELSGDVCRTDVPDTEHYPHPPVTKSLSTTTLKSSLALDFDDTTDTNTDTDVNTIEDHSQDTLTLDLDELRLKELSLPRSKPKSHRKHQSARYSWSDTPSFGKSMLAGYTENYLGDFVLQGCKSIDQAQLANDLLRTVKYSVLDEEINDAVCIVADTDNWTCEVRGMSKRIGQHNQNTSFEPYTTEVFASNIISSMVESIKELCSLNMPPNFCLLHVEEQLRDLFNKGKVFAEYSNSNDHDESAKKSFMRVFGYHSTDIELLNAVGGTLTVPVAQDETLYAV</sequence>
<organism evidence="9 10">
    <name type="scientific">Clytia hemisphaerica</name>
    <dbReference type="NCBI Taxonomy" id="252671"/>
    <lineage>
        <taxon>Eukaryota</taxon>
        <taxon>Metazoa</taxon>
        <taxon>Cnidaria</taxon>
        <taxon>Hydrozoa</taxon>
        <taxon>Hydroidolina</taxon>
        <taxon>Leptothecata</taxon>
        <taxon>Obeliida</taxon>
        <taxon>Clytiidae</taxon>
        <taxon>Clytia</taxon>
    </lineage>
</organism>
<dbReference type="GO" id="GO:0051087">
    <property type="term" value="F:protein-folding chaperone binding"/>
    <property type="evidence" value="ECO:0007669"/>
    <property type="project" value="TreeGrafter"/>
</dbReference>
<evidence type="ECO:0000256" key="7">
    <source>
        <dbReference type="SAM" id="MobiDB-lite"/>
    </source>
</evidence>
<dbReference type="OrthoDB" id="10051712at2759"/>
<keyword evidence="5" id="KW-0472">Membrane</keyword>
<evidence type="ECO:0000259" key="8">
    <source>
        <dbReference type="PROSITE" id="PS51836"/>
    </source>
</evidence>
<dbReference type="InterPro" id="IPR028084">
    <property type="entry name" value="FNIP_N_dom"/>
</dbReference>
<feature type="domain" description="UDENN FNIP1/2-type" evidence="8">
    <location>
        <begin position="84"/>
        <end position="1186"/>
    </location>
</feature>
<keyword evidence="6" id="KW-0458">Lysosome</keyword>
<feature type="region of interest" description="Disordered" evidence="7">
    <location>
        <begin position="219"/>
        <end position="242"/>
    </location>
</feature>
<name>A0A7M5V2Z0_9CNID</name>
<reference evidence="9" key="1">
    <citation type="submission" date="2021-01" db="UniProtKB">
        <authorList>
            <consortium name="EnsemblMetazoa"/>
        </authorList>
    </citation>
    <scope>IDENTIFICATION</scope>
</reference>
<keyword evidence="10" id="KW-1185">Reference proteome</keyword>
<dbReference type="InterPro" id="IPR028085">
    <property type="entry name" value="FNIP_mid_dom"/>
</dbReference>
<evidence type="ECO:0000256" key="3">
    <source>
        <dbReference type="ARBA" id="ARBA00007541"/>
    </source>
</evidence>
<proteinExistence type="inferred from homology"/>
<dbReference type="InterPro" id="IPR037545">
    <property type="entry name" value="DENN_FNIP1/2"/>
</dbReference>
<evidence type="ECO:0000313" key="10">
    <source>
        <dbReference type="Proteomes" id="UP000594262"/>
    </source>
</evidence>
<dbReference type="Proteomes" id="UP000594262">
    <property type="component" value="Unplaced"/>
</dbReference>
<evidence type="ECO:0000256" key="5">
    <source>
        <dbReference type="ARBA" id="ARBA00023136"/>
    </source>
</evidence>
<feature type="compositionally biased region" description="Polar residues" evidence="7">
    <location>
        <begin position="826"/>
        <end position="843"/>
    </location>
</feature>
<dbReference type="PROSITE" id="PS51836">
    <property type="entry name" value="DENN_FNIP12"/>
    <property type="match status" value="1"/>
</dbReference>
<dbReference type="InterPro" id="IPR026156">
    <property type="entry name" value="FNIP_fam"/>
</dbReference>
<dbReference type="Pfam" id="PF14637">
    <property type="entry name" value="FNIP_M"/>
    <property type="match status" value="1"/>
</dbReference>
<dbReference type="InterPro" id="IPR028086">
    <property type="entry name" value="FNIP_C_dom"/>
</dbReference>
<dbReference type="AlphaFoldDB" id="A0A7M5V2Z0"/>